<evidence type="ECO:0000313" key="1">
    <source>
        <dbReference type="EMBL" id="KAG2233011.1"/>
    </source>
</evidence>
<accession>A0A8H7SRH6</accession>
<evidence type="ECO:0000313" key="2">
    <source>
        <dbReference type="Proteomes" id="UP000613177"/>
    </source>
</evidence>
<name>A0A8H7SRH6_9FUNG</name>
<dbReference type="AlphaFoldDB" id="A0A8H7SRH6"/>
<organism evidence="1 2">
    <name type="scientific">Thamnidium elegans</name>
    <dbReference type="NCBI Taxonomy" id="101142"/>
    <lineage>
        <taxon>Eukaryota</taxon>
        <taxon>Fungi</taxon>
        <taxon>Fungi incertae sedis</taxon>
        <taxon>Mucoromycota</taxon>
        <taxon>Mucoromycotina</taxon>
        <taxon>Mucoromycetes</taxon>
        <taxon>Mucorales</taxon>
        <taxon>Mucorineae</taxon>
        <taxon>Mucoraceae</taxon>
        <taxon>Thamnidium</taxon>
    </lineage>
</organism>
<gene>
    <name evidence="1" type="ORF">INT48_007587</name>
</gene>
<reference evidence="1" key="1">
    <citation type="submission" date="2021-01" db="EMBL/GenBank/DDBJ databases">
        <title>Metabolic potential, ecology and presence of endohyphal bacteria is reflected in genomic diversity of Mucoromycotina.</title>
        <authorList>
            <person name="Muszewska A."/>
            <person name="Okrasinska A."/>
            <person name="Steczkiewicz K."/>
            <person name="Drgas O."/>
            <person name="Orlowska M."/>
            <person name="Perlinska-Lenart U."/>
            <person name="Aleksandrzak-Piekarczyk T."/>
            <person name="Szatraj K."/>
            <person name="Zielenkiewicz U."/>
            <person name="Pilsyk S."/>
            <person name="Malc E."/>
            <person name="Mieczkowski P."/>
            <person name="Kruszewska J.S."/>
            <person name="Biernat P."/>
            <person name="Pawlowska J."/>
        </authorList>
    </citation>
    <scope>NUCLEOTIDE SEQUENCE</scope>
    <source>
        <strain evidence="1">WA0000018081</strain>
    </source>
</reference>
<proteinExistence type="predicted"/>
<keyword evidence="2" id="KW-1185">Reference proteome</keyword>
<dbReference type="Proteomes" id="UP000613177">
    <property type="component" value="Unassembled WGS sequence"/>
</dbReference>
<comment type="caution">
    <text evidence="1">The sequence shown here is derived from an EMBL/GenBank/DDBJ whole genome shotgun (WGS) entry which is preliminary data.</text>
</comment>
<sequence length="194" mass="22188">MTEATHSITKKKVSAETIANTFKPTSMSEELDLMPVKLMLEINVGEVVEINALKLSLSKIFNLINLSCLNIFKKYIKDELFWEEVNGCNVELLPSISDILVNKVNRIIQINKDENDQLVFKKLRLHITKEKAVSIEEDNDYMTVLLDILEIVVRNCIADNTPKTNDHDSEMTFYKKVASILDILLKNSNVDMLE</sequence>
<protein>
    <submittedName>
        <fullName evidence="1">Uncharacterized protein</fullName>
    </submittedName>
</protein>
<dbReference type="EMBL" id="JAEPRE010000092">
    <property type="protein sequence ID" value="KAG2233011.1"/>
    <property type="molecule type" value="Genomic_DNA"/>
</dbReference>